<evidence type="ECO:0000259" key="2">
    <source>
        <dbReference type="PROSITE" id="PS50076"/>
    </source>
</evidence>
<dbReference type="InterPro" id="IPR036869">
    <property type="entry name" value="J_dom_sf"/>
</dbReference>
<reference evidence="3 4" key="1">
    <citation type="journal article" date="2014" name="Int. J. Syst. Evol. Microbiol.">
        <title>Complete genome sequence of Corynebacterium casei LMG S-19264T (=DSM 44701T), isolated from a smear-ripened cheese.</title>
        <authorList>
            <consortium name="US DOE Joint Genome Institute (JGI-PGF)"/>
            <person name="Walter F."/>
            <person name="Albersmeier A."/>
            <person name="Kalinowski J."/>
            <person name="Ruckert C."/>
        </authorList>
    </citation>
    <scope>NUCLEOTIDE SEQUENCE [LARGE SCALE GENOMIC DNA]</scope>
    <source>
        <strain evidence="3 4">NBRC 110095</strain>
    </source>
</reference>
<dbReference type="Proteomes" id="UP001156870">
    <property type="component" value="Unassembled WGS sequence"/>
</dbReference>
<evidence type="ECO:0000256" key="1">
    <source>
        <dbReference type="ARBA" id="ARBA00023186"/>
    </source>
</evidence>
<gene>
    <name evidence="3" type="ORF">GCM10007877_05800</name>
</gene>
<evidence type="ECO:0000313" key="4">
    <source>
        <dbReference type="Proteomes" id="UP001156870"/>
    </source>
</evidence>
<dbReference type="PROSITE" id="PS50076">
    <property type="entry name" value="DNAJ_2"/>
    <property type="match status" value="1"/>
</dbReference>
<accession>A0AA37T707</accession>
<dbReference type="PANTHER" id="PTHR24074">
    <property type="entry name" value="CO-CHAPERONE PROTEIN DJLA"/>
    <property type="match status" value="1"/>
</dbReference>
<dbReference type="CDD" id="cd06257">
    <property type="entry name" value="DnaJ"/>
    <property type="match status" value="1"/>
</dbReference>
<dbReference type="Gene3D" id="1.10.287.110">
    <property type="entry name" value="DnaJ domain"/>
    <property type="match status" value="1"/>
</dbReference>
<organism evidence="3 4">
    <name type="scientific">Marinibactrum halimedae</name>
    <dbReference type="NCBI Taxonomy" id="1444977"/>
    <lineage>
        <taxon>Bacteria</taxon>
        <taxon>Pseudomonadati</taxon>
        <taxon>Pseudomonadota</taxon>
        <taxon>Gammaproteobacteria</taxon>
        <taxon>Cellvibrionales</taxon>
        <taxon>Cellvibrionaceae</taxon>
        <taxon>Marinibactrum</taxon>
    </lineage>
</organism>
<name>A0AA37T707_9GAMM</name>
<dbReference type="AlphaFoldDB" id="A0AA37T707"/>
<feature type="domain" description="J" evidence="2">
    <location>
        <begin position="148"/>
        <end position="199"/>
    </location>
</feature>
<keyword evidence="4" id="KW-1185">Reference proteome</keyword>
<keyword evidence="1" id="KW-0143">Chaperone</keyword>
<dbReference type="InterPro" id="IPR050817">
    <property type="entry name" value="DjlA_DnaK_co-chaperone"/>
</dbReference>
<dbReference type="SMART" id="SM00271">
    <property type="entry name" value="DnaJ"/>
    <property type="match status" value="1"/>
</dbReference>
<dbReference type="Pfam" id="PF12339">
    <property type="entry name" value="DNAJ_related"/>
    <property type="match status" value="1"/>
</dbReference>
<proteinExistence type="predicted"/>
<sequence>MNPDEYLSLPPLQRVLLQHLLNQERVDSTPYSEYDLIKILRTECPDTQWSSTTLPPELRLFTEHFLTMHSLYSLREWLAQRNYHLAISPLSITLQPLSPTYGRTLADTDPVAEYYLDIRNLEHMTVDEVNRLLASFWTRLNHQGGRESALSCLGLQHDATQEEVTRQYRKLAHIHHPDRGGNSDHFIALREAYETLKHK</sequence>
<dbReference type="SUPFAM" id="SSF46565">
    <property type="entry name" value="Chaperone J-domain"/>
    <property type="match status" value="1"/>
</dbReference>
<dbReference type="InterPro" id="IPR001623">
    <property type="entry name" value="DnaJ_domain"/>
</dbReference>
<comment type="caution">
    <text evidence="3">The sequence shown here is derived from an EMBL/GenBank/DDBJ whole genome shotgun (WGS) entry which is preliminary data.</text>
</comment>
<dbReference type="EMBL" id="BSPD01000020">
    <property type="protein sequence ID" value="GLS24866.1"/>
    <property type="molecule type" value="Genomic_DNA"/>
</dbReference>
<dbReference type="InterPro" id="IPR021059">
    <property type="entry name" value="DnaJ-related_N"/>
</dbReference>
<evidence type="ECO:0000313" key="3">
    <source>
        <dbReference type="EMBL" id="GLS24866.1"/>
    </source>
</evidence>
<protein>
    <recommendedName>
        <fullName evidence="2">J domain-containing protein</fullName>
    </recommendedName>
</protein>
<dbReference type="Pfam" id="PF00226">
    <property type="entry name" value="DnaJ"/>
    <property type="match status" value="1"/>
</dbReference>
<dbReference type="RefSeq" id="WP_232592312.1">
    <property type="nucleotide sequence ID" value="NZ_BSPD01000020.1"/>
</dbReference>